<accession>X1KVD9</accession>
<name>X1KVD9_9ZZZZ</name>
<dbReference type="AlphaFoldDB" id="X1KVD9"/>
<organism evidence="1">
    <name type="scientific">marine sediment metagenome</name>
    <dbReference type="NCBI Taxonomy" id="412755"/>
    <lineage>
        <taxon>unclassified sequences</taxon>
        <taxon>metagenomes</taxon>
        <taxon>ecological metagenomes</taxon>
    </lineage>
</organism>
<evidence type="ECO:0000313" key="1">
    <source>
        <dbReference type="EMBL" id="GAI10668.1"/>
    </source>
</evidence>
<gene>
    <name evidence="1" type="ORF">S06H3_17875</name>
</gene>
<reference evidence="1" key="1">
    <citation type="journal article" date="2014" name="Front. Microbiol.">
        <title>High frequency of phylogenetically diverse reductive dehalogenase-homologous genes in deep subseafloor sedimentary metagenomes.</title>
        <authorList>
            <person name="Kawai M."/>
            <person name="Futagami T."/>
            <person name="Toyoda A."/>
            <person name="Takaki Y."/>
            <person name="Nishi S."/>
            <person name="Hori S."/>
            <person name="Arai W."/>
            <person name="Tsubouchi T."/>
            <person name="Morono Y."/>
            <person name="Uchiyama I."/>
            <person name="Ito T."/>
            <person name="Fujiyama A."/>
            <person name="Inagaki F."/>
            <person name="Takami H."/>
        </authorList>
    </citation>
    <scope>NUCLEOTIDE SEQUENCE</scope>
    <source>
        <strain evidence="1">Expedition CK06-06</strain>
    </source>
</reference>
<comment type="caution">
    <text evidence="1">The sequence shown here is derived from an EMBL/GenBank/DDBJ whole genome shotgun (WGS) entry which is preliminary data.</text>
</comment>
<dbReference type="EMBL" id="BARV01008976">
    <property type="protein sequence ID" value="GAI10668.1"/>
    <property type="molecule type" value="Genomic_DNA"/>
</dbReference>
<protein>
    <submittedName>
        <fullName evidence="1">Uncharacterized protein</fullName>
    </submittedName>
</protein>
<sequence>GFGPLSDFVNIGYVLRQSSLPRLHFIVSVNYKAFGAKY</sequence>
<proteinExistence type="predicted"/>
<feature type="non-terminal residue" evidence="1">
    <location>
        <position position="1"/>
    </location>
</feature>